<sequence length="95" mass="11284">MMLILLIKNKNYFASSRVDRRRNTSLSSNFNIVRDLKYWSDRRFLTNRYGADVRGYARHASTNAIWRLNWDLFNQRLEQFWASFVFGVTSPTPGS</sequence>
<dbReference type="AlphaFoldDB" id="A0A8S3WIF1"/>
<gene>
    <name evidence="1" type="ORF">PAPOLLO_LOCUS6685</name>
</gene>
<evidence type="ECO:0000313" key="1">
    <source>
        <dbReference type="EMBL" id="CAG4962021.1"/>
    </source>
</evidence>
<reference evidence="1" key="1">
    <citation type="submission" date="2021-04" db="EMBL/GenBank/DDBJ databases">
        <authorList>
            <person name="Tunstrom K."/>
        </authorList>
    </citation>
    <scope>NUCLEOTIDE SEQUENCE</scope>
</reference>
<protein>
    <submittedName>
        <fullName evidence="1">(apollo) hypothetical protein</fullName>
    </submittedName>
</protein>
<accession>A0A8S3WIF1</accession>
<name>A0A8S3WIF1_PARAO</name>
<proteinExistence type="predicted"/>
<evidence type="ECO:0000313" key="2">
    <source>
        <dbReference type="Proteomes" id="UP000691718"/>
    </source>
</evidence>
<organism evidence="1 2">
    <name type="scientific">Parnassius apollo</name>
    <name type="common">Apollo butterfly</name>
    <name type="synonym">Papilio apollo</name>
    <dbReference type="NCBI Taxonomy" id="110799"/>
    <lineage>
        <taxon>Eukaryota</taxon>
        <taxon>Metazoa</taxon>
        <taxon>Ecdysozoa</taxon>
        <taxon>Arthropoda</taxon>
        <taxon>Hexapoda</taxon>
        <taxon>Insecta</taxon>
        <taxon>Pterygota</taxon>
        <taxon>Neoptera</taxon>
        <taxon>Endopterygota</taxon>
        <taxon>Lepidoptera</taxon>
        <taxon>Glossata</taxon>
        <taxon>Ditrysia</taxon>
        <taxon>Papilionoidea</taxon>
        <taxon>Papilionidae</taxon>
        <taxon>Parnassiinae</taxon>
        <taxon>Parnassini</taxon>
        <taxon>Parnassius</taxon>
        <taxon>Parnassius</taxon>
    </lineage>
</organism>
<dbReference type="EMBL" id="CAJQZP010000444">
    <property type="protein sequence ID" value="CAG4962021.1"/>
    <property type="molecule type" value="Genomic_DNA"/>
</dbReference>
<dbReference type="Proteomes" id="UP000691718">
    <property type="component" value="Unassembled WGS sequence"/>
</dbReference>
<comment type="caution">
    <text evidence="1">The sequence shown here is derived from an EMBL/GenBank/DDBJ whole genome shotgun (WGS) entry which is preliminary data.</text>
</comment>
<keyword evidence="2" id="KW-1185">Reference proteome</keyword>